<proteinExistence type="inferred from homology"/>
<dbReference type="Pfam" id="PF25888">
    <property type="entry name" value="WHD_DnaB"/>
    <property type="match status" value="1"/>
</dbReference>
<name>A0ABT9ITA7_9BACL</name>
<evidence type="ECO:0000313" key="6">
    <source>
        <dbReference type="Proteomes" id="UP001231941"/>
    </source>
</evidence>
<feature type="domain" description="Replicative helicase loading/DNA remodeling protein DnaB N-terminal winged helix" evidence="4">
    <location>
        <begin position="12"/>
        <end position="190"/>
    </location>
</feature>
<feature type="compositionally biased region" description="Basic and acidic residues" evidence="2">
    <location>
        <begin position="291"/>
        <end position="309"/>
    </location>
</feature>
<evidence type="ECO:0000256" key="2">
    <source>
        <dbReference type="SAM" id="MobiDB-lite"/>
    </source>
</evidence>
<dbReference type="InterPro" id="IPR058660">
    <property type="entry name" value="WHD_DnaB"/>
</dbReference>
<evidence type="ECO:0000259" key="3">
    <source>
        <dbReference type="Pfam" id="PF07261"/>
    </source>
</evidence>
<keyword evidence="6" id="KW-1185">Reference proteome</keyword>
<dbReference type="Proteomes" id="UP001231941">
    <property type="component" value="Unassembled WGS sequence"/>
</dbReference>
<evidence type="ECO:0000256" key="1">
    <source>
        <dbReference type="ARBA" id="ARBA00093462"/>
    </source>
</evidence>
<dbReference type="InterPro" id="IPR006343">
    <property type="entry name" value="DnaB/C_C"/>
</dbReference>
<dbReference type="Pfam" id="PF07261">
    <property type="entry name" value="DnaB_2"/>
    <property type="match status" value="1"/>
</dbReference>
<organism evidence="5 6">
    <name type="scientific">Chengkuizengella axinellae</name>
    <dbReference type="NCBI Taxonomy" id="3064388"/>
    <lineage>
        <taxon>Bacteria</taxon>
        <taxon>Bacillati</taxon>
        <taxon>Bacillota</taxon>
        <taxon>Bacilli</taxon>
        <taxon>Bacillales</taxon>
        <taxon>Paenibacillaceae</taxon>
        <taxon>Chengkuizengella</taxon>
    </lineage>
</organism>
<sequence length="491" mass="57759">MKILNILHFTENHRFYIYRDFSMSLMDTYMLNNIYQPMIGLSAISLYQFLYQQVPPDRLGYSDVEQQRKLFLFLGIEPSERGRKFLIDQFSKLEAIGLLQSYRKYILDSDDYVYEYKCLPALSPKEFFKNQHLTLLLRDKIGKHTVISLRDSFKEKLPAEISTEEIYSENISVPFYELFQLNTQVVDDELEQAELEVGVSLQVIHDDVDSNDEISYADLISRTPRSNSVNRPYIENLKYEPEQLKAINYVIKKFHLTLEEISSLLNEDGVFSSDGSLVIDELQKKANSNYRQDKKREDNRERFLSKSTENERAPYEEKIVDTAYFLDVPERFNGQCDIQQYNMMLCNAPYTHVLKSVFPGSIPDRILDIFDKIDMNYKLNEEVINVLIHYLLSHHLDWNKNFIDSIAADMLGKQVKSFEQAVKYIRNKTEVKEKLEANKTNKNYKNRTYSSRNYQNQKPKIPIMTYSDQQDAVSTEELEKLKKLAAEWDGK</sequence>
<feature type="region of interest" description="Disordered" evidence="2">
    <location>
        <begin position="288"/>
        <end position="309"/>
    </location>
</feature>
<gene>
    <name evidence="5" type="ORF">Q5Y73_00535</name>
</gene>
<dbReference type="RefSeq" id="WP_305989898.1">
    <property type="nucleotide sequence ID" value="NZ_JAVAMP010000001.1"/>
</dbReference>
<comment type="similarity">
    <text evidence="1">Belongs to the DnaB/DnaD family.</text>
</comment>
<evidence type="ECO:0000313" key="5">
    <source>
        <dbReference type="EMBL" id="MDP5272584.1"/>
    </source>
</evidence>
<reference evidence="5 6" key="1">
    <citation type="submission" date="2023-08" db="EMBL/GenBank/DDBJ databases">
        <authorList>
            <person name="Park J.-S."/>
        </authorList>
    </citation>
    <scope>NUCLEOTIDE SEQUENCE [LARGE SCALE GENOMIC DNA]</scope>
    <source>
        <strain evidence="5 6">2205SS18-9</strain>
    </source>
</reference>
<accession>A0ABT9ITA7</accession>
<evidence type="ECO:0000259" key="4">
    <source>
        <dbReference type="Pfam" id="PF25888"/>
    </source>
</evidence>
<feature type="domain" description="DnaB/C C-terminal" evidence="3">
    <location>
        <begin position="377"/>
        <end position="425"/>
    </location>
</feature>
<comment type="caution">
    <text evidence="5">The sequence shown here is derived from an EMBL/GenBank/DDBJ whole genome shotgun (WGS) entry which is preliminary data.</text>
</comment>
<dbReference type="EMBL" id="JAVAMP010000001">
    <property type="protein sequence ID" value="MDP5272584.1"/>
    <property type="molecule type" value="Genomic_DNA"/>
</dbReference>
<protein>
    <submittedName>
        <fullName evidence="5">DnaD domain protein</fullName>
    </submittedName>
</protein>